<evidence type="ECO:0000313" key="2">
    <source>
        <dbReference type="EMBL" id="KAG1790361.1"/>
    </source>
</evidence>
<accession>A0A9P7AIP6</accession>
<dbReference type="Proteomes" id="UP000719766">
    <property type="component" value="Unassembled WGS sequence"/>
</dbReference>
<comment type="caution">
    <text evidence="2">The sequence shown here is derived from an EMBL/GenBank/DDBJ whole genome shotgun (WGS) entry which is preliminary data.</text>
</comment>
<protein>
    <submittedName>
        <fullName evidence="2">Uncharacterized protein</fullName>
    </submittedName>
</protein>
<feature type="region of interest" description="Disordered" evidence="1">
    <location>
        <begin position="148"/>
        <end position="218"/>
    </location>
</feature>
<organism evidence="2 3">
    <name type="scientific">Suillus plorans</name>
    <dbReference type="NCBI Taxonomy" id="116603"/>
    <lineage>
        <taxon>Eukaryota</taxon>
        <taxon>Fungi</taxon>
        <taxon>Dikarya</taxon>
        <taxon>Basidiomycota</taxon>
        <taxon>Agaricomycotina</taxon>
        <taxon>Agaricomycetes</taxon>
        <taxon>Agaricomycetidae</taxon>
        <taxon>Boletales</taxon>
        <taxon>Suillineae</taxon>
        <taxon>Suillaceae</taxon>
        <taxon>Suillus</taxon>
    </lineage>
</organism>
<sequence>MYVWPPFFRLQCQKVWTPQYVPLSSFSYYCYLGLQYDTITIKQQKSCPNTLDSVVMNWPKSGAAGLIIKAVPLALHDNGAWEILRQFLTTSMSLSEMDDALVSYLGDQYSPDDWEEPRHLLFSDNANDAESLRNLMILWRRYIPDPAEKSSVPMPASRTDGGLSRSRIQKSHRLSQAARRFIADEADEADKEEGGDEEEEDSDGRSAQLPKVMHLPGPSAKERLAATFNDMASRFEGNPPTSPEDRPDPTHRAPQSRMYLMHVQRATTEHIAEHLHRKGFPITVSAWLAGQLYMVANSPKMVAQSLPGSLYLAVKEYTRITEEEREAVKRTQSELPNPVWLRIKSREYKGDMAQVFEQLPNGVVAVLIVARCLLR</sequence>
<dbReference type="OrthoDB" id="2691365at2759"/>
<name>A0A9P7AIP6_9AGAM</name>
<dbReference type="RefSeq" id="XP_041157333.1">
    <property type="nucleotide sequence ID" value="XM_041300452.1"/>
</dbReference>
<gene>
    <name evidence="2" type="ORF">HD556DRAFT_1310749</name>
</gene>
<evidence type="ECO:0000256" key="1">
    <source>
        <dbReference type="SAM" id="MobiDB-lite"/>
    </source>
</evidence>
<dbReference type="GeneID" id="64594216"/>
<evidence type="ECO:0000313" key="3">
    <source>
        <dbReference type="Proteomes" id="UP000719766"/>
    </source>
</evidence>
<feature type="compositionally biased region" description="Acidic residues" evidence="1">
    <location>
        <begin position="184"/>
        <end position="202"/>
    </location>
</feature>
<keyword evidence="3" id="KW-1185">Reference proteome</keyword>
<dbReference type="EMBL" id="JABBWE010000051">
    <property type="protein sequence ID" value="KAG1790361.1"/>
    <property type="molecule type" value="Genomic_DNA"/>
</dbReference>
<feature type="region of interest" description="Disordered" evidence="1">
    <location>
        <begin position="232"/>
        <end position="253"/>
    </location>
</feature>
<dbReference type="AlphaFoldDB" id="A0A9P7AIP6"/>
<proteinExistence type="predicted"/>
<reference evidence="2" key="1">
    <citation type="journal article" date="2020" name="New Phytol.">
        <title>Comparative genomics reveals dynamic genome evolution in host specialist ectomycorrhizal fungi.</title>
        <authorList>
            <person name="Lofgren L.A."/>
            <person name="Nguyen N.H."/>
            <person name="Vilgalys R."/>
            <person name="Ruytinx J."/>
            <person name="Liao H.L."/>
            <person name="Branco S."/>
            <person name="Kuo A."/>
            <person name="LaButti K."/>
            <person name="Lipzen A."/>
            <person name="Andreopoulos W."/>
            <person name="Pangilinan J."/>
            <person name="Riley R."/>
            <person name="Hundley H."/>
            <person name="Na H."/>
            <person name="Barry K."/>
            <person name="Grigoriev I.V."/>
            <person name="Stajich J.E."/>
            <person name="Kennedy P.G."/>
        </authorList>
    </citation>
    <scope>NUCLEOTIDE SEQUENCE</scope>
    <source>
        <strain evidence="2">S12</strain>
    </source>
</reference>